<dbReference type="EMBL" id="OP765584">
    <property type="protein sequence ID" value="UZT29129.1"/>
    <property type="molecule type" value="Genomic_DNA"/>
</dbReference>
<protein>
    <submittedName>
        <fullName evidence="1">Uncharacterized protein</fullName>
    </submittedName>
</protein>
<evidence type="ECO:0000313" key="2">
    <source>
        <dbReference type="EMBL" id="UZT29129.1"/>
    </source>
</evidence>
<organism evidence="1">
    <name type="scientific">Nucleocytoviricota sp</name>
    <dbReference type="NCBI Taxonomy" id="2809609"/>
    <lineage>
        <taxon>Viruses</taxon>
        <taxon>Varidnaviria</taxon>
        <taxon>Bamfordvirae</taxon>
        <taxon>Nucleocytoviricota</taxon>
    </lineage>
</organism>
<evidence type="ECO:0000313" key="1">
    <source>
        <dbReference type="EMBL" id="UZT29022.1"/>
    </source>
</evidence>
<accession>A0A9E8G6F7</accession>
<proteinExistence type="predicted"/>
<sequence length="128" mass="14684">MKYTKNNKKKNIITRKQKGGENKYIFKSNNITTQENKDSSYKEIGIIHITESGAINILRSAATGLFNIVGSKGFENIIYDETRNKALKKIHSQLSNNQKICNLKMEIENVSQSQLFFIHIYGTLLEKK</sequence>
<dbReference type="EMBL" id="OP765507">
    <property type="protein sequence ID" value="UZT29022.1"/>
    <property type="molecule type" value="Genomic_DNA"/>
</dbReference>
<name>A0A9E8G6F7_9VIRU</name>
<reference evidence="1" key="1">
    <citation type="submission" date="2022-10" db="EMBL/GenBank/DDBJ databases">
        <title>Genomics discovery of giant fungal viruses from subsurface oceanic crustal fluids.</title>
        <authorList>
            <person name="Bhattacharjee A.S."/>
            <person name="Schulz F."/>
            <person name="Woyke T."/>
            <person name="Orcutt B.N."/>
            <person name="Matinez Martinez J."/>
        </authorList>
    </citation>
    <scope>NUCLEOTIDE SEQUENCE</scope>
    <source>
        <strain evidence="1">VSAG1.JdFR</strain>
        <strain evidence="2">VSAG8.JdFR</strain>
    </source>
</reference>